<dbReference type="AlphaFoldDB" id="A0AAD5ANZ6"/>
<evidence type="ECO:0000259" key="6">
    <source>
        <dbReference type="Pfam" id="PF00619"/>
    </source>
</evidence>
<name>A0AAD5ANZ6_SILAS</name>
<keyword evidence="8" id="KW-1185">Reference proteome</keyword>
<protein>
    <submittedName>
        <fullName evidence="7">Caspase recruitment domain-containing protein 8 isoform X4</fullName>
    </submittedName>
</protein>
<dbReference type="GO" id="GO:0042981">
    <property type="term" value="P:regulation of apoptotic process"/>
    <property type="evidence" value="ECO:0007669"/>
    <property type="project" value="InterPro"/>
</dbReference>
<evidence type="ECO:0000256" key="4">
    <source>
        <dbReference type="ARBA" id="ARBA00022859"/>
    </source>
</evidence>
<evidence type="ECO:0000313" key="7">
    <source>
        <dbReference type="EMBL" id="KAI5620314.1"/>
    </source>
</evidence>
<dbReference type="InterPro" id="IPR051249">
    <property type="entry name" value="NLRP_Inflammasome"/>
</dbReference>
<dbReference type="InterPro" id="IPR011029">
    <property type="entry name" value="DEATH-like_dom_sf"/>
</dbReference>
<dbReference type="InterPro" id="IPR001315">
    <property type="entry name" value="CARD"/>
</dbReference>
<reference evidence="7" key="1">
    <citation type="submission" date="2018-07" db="EMBL/GenBank/DDBJ databases">
        <title>Comparative genomics of catfishes provides insights into carnivory and benthic adaptation.</title>
        <authorList>
            <person name="Zhang Y."/>
            <person name="Wang D."/>
            <person name="Peng Z."/>
            <person name="Zheng S."/>
            <person name="Shao F."/>
            <person name="Tao W."/>
        </authorList>
    </citation>
    <scope>NUCLEOTIDE SEQUENCE</scope>
    <source>
        <strain evidence="7">Chongqing</strain>
    </source>
</reference>
<dbReference type="Gene3D" id="1.10.533.10">
    <property type="entry name" value="Death Domain, Fas"/>
    <property type="match status" value="1"/>
</dbReference>
<dbReference type="PANTHER" id="PTHR46985">
    <property type="entry name" value="NACHT, LRR AND PYD DOMAINS-CONTAINING PROTEIN 1"/>
    <property type="match status" value="1"/>
</dbReference>
<comment type="caution">
    <text evidence="7">The sequence shown here is derived from an EMBL/GenBank/DDBJ whole genome shotgun (WGS) entry which is preliminary data.</text>
</comment>
<comment type="subcellular location">
    <subcellularLocation>
        <location evidence="1">Cytoplasm</location>
        <location evidence="1">Cytosol</location>
    </subcellularLocation>
</comment>
<organism evidence="7 8">
    <name type="scientific">Silurus asotus</name>
    <name type="common">Amur catfish</name>
    <name type="synonym">Parasilurus asotus</name>
    <dbReference type="NCBI Taxonomy" id="30991"/>
    <lineage>
        <taxon>Eukaryota</taxon>
        <taxon>Metazoa</taxon>
        <taxon>Chordata</taxon>
        <taxon>Craniata</taxon>
        <taxon>Vertebrata</taxon>
        <taxon>Euteleostomi</taxon>
        <taxon>Actinopterygii</taxon>
        <taxon>Neopterygii</taxon>
        <taxon>Teleostei</taxon>
        <taxon>Ostariophysi</taxon>
        <taxon>Siluriformes</taxon>
        <taxon>Siluridae</taxon>
        <taxon>Silurus</taxon>
    </lineage>
</organism>
<sequence length="66" mass="7841">MEIADGLLTKRMITNEVYHTIQAAATPQKKMRIMFSSFDSRAVKEEFYRILKQKQPYLVEDLEQEM</sequence>
<gene>
    <name evidence="7" type="ORF">C0J50_20147</name>
</gene>
<keyword evidence="5" id="KW-0395">Inflammatory response</keyword>
<dbReference type="Proteomes" id="UP001205998">
    <property type="component" value="Unassembled WGS sequence"/>
</dbReference>
<proteinExistence type="predicted"/>
<dbReference type="PANTHER" id="PTHR46985:SF2">
    <property type="entry name" value="APOPTOSIS-ASSOCIATED SPECK-LIKE PROTEIN CONTAINING A CARD"/>
    <property type="match status" value="1"/>
</dbReference>
<accession>A0AAD5ANZ6</accession>
<feature type="domain" description="CARD" evidence="6">
    <location>
        <begin position="3"/>
        <end position="64"/>
    </location>
</feature>
<keyword evidence="3" id="KW-0399">Innate immunity</keyword>
<evidence type="ECO:0000256" key="1">
    <source>
        <dbReference type="ARBA" id="ARBA00004514"/>
    </source>
</evidence>
<dbReference type="GO" id="GO:0045087">
    <property type="term" value="P:innate immune response"/>
    <property type="evidence" value="ECO:0007669"/>
    <property type="project" value="UniProtKB-KW"/>
</dbReference>
<dbReference type="Pfam" id="PF00619">
    <property type="entry name" value="CARD"/>
    <property type="match status" value="1"/>
</dbReference>
<dbReference type="EMBL" id="MU551648">
    <property type="protein sequence ID" value="KAI5620314.1"/>
    <property type="molecule type" value="Genomic_DNA"/>
</dbReference>
<evidence type="ECO:0000256" key="5">
    <source>
        <dbReference type="ARBA" id="ARBA00023198"/>
    </source>
</evidence>
<dbReference type="GO" id="GO:0005829">
    <property type="term" value="C:cytosol"/>
    <property type="evidence" value="ECO:0007669"/>
    <property type="project" value="UniProtKB-SubCell"/>
</dbReference>
<keyword evidence="2" id="KW-0963">Cytoplasm</keyword>
<evidence type="ECO:0000256" key="2">
    <source>
        <dbReference type="ARBA" id="ARBA00022490"/>
    </source>
</evidence>
<dbReference type="SUPFAM" id="SSF47986">
    <property type="entry name" value="DEATH domain"/>
    <property type="match status" value="1"/>
</dbReference>
<evidence type="ECO:0000256" key="3">
    <source>
        <dbReference type="ARBA" id="ARBA00022588"/>
    </source>
</evidence>
<dbReference type="GO" id="GO:0006954">
    <property type="term" value="P:inflammatory response"/>
    <property type="evidence" value="ECO:0007669"/>
    <property type="project" value="UniProtKB-KW"/>
</dbReference>
<keyword evidence="4" id="KW-0391">Immunity</keyword>
<evidence type="ECO:0000313" key="8">
    <source>
        <dbReference type="Proteomes" id="UP001205998"/>
    </source>
</evidence>